<name>A0AC61TSH7_9CAUD</name>
<dbReference type="Proteomes" id="UP000829362">
    <property type="component" value="Segment"/>
</dbReference>
<accession>A0AC61TSH7</accession>
<proteinExistence type="predicted"/>
<dbReference type="EMBL" id="OL473597">
    <property type="protein sequence ID" value="UNH61181.1"/>
    <property type="molecule type" value="Genomic_DNA"/>
</dbReference>
<organism evidence="1 2">
    <name type="scientific">Synechococcus phage S-SZBM1</name>
    <dbReference type="NCBI Taxonomy" id="2926475"/>
    <lineage>
        <taxon>Viruses</taxon>
        <taxon>Duplodnaviria</taxon>
        <taxon>Heunggongvirae</taxon>
        <taxon>Uroviricota</taxon>
        <taxon>Caudoviricetes</taxon>
        <taxon>Pantevenvirales</taxon>
        <taxon>Kyanoviridae</taxon>
        <taxon>Shenzhenivirus</taxon>
        <taxon>Shenzhenivirus sszbm1</taxon>
    </lineage>
</organism>
<gene>
    <name evidence="1" type="ORF">SSZBM1_64</name>
</gene>
<keyword evidence="2" id="KW-1185">Reference proteome</keyword>
<reference evidence="1" key="1">
    <citation type="submission" date="2021-11" db="EMBL/GenBank/DDBJ databases">
        <authorList>
            <person name="Rong C."/>
            <person name="Yang Y."/>
            <person name="Li S."/>
            <person name="Zhou K."/>
            <person name="Xu Y."/>
            <person name="Zhang R."/>
            <person name="Zhang Y."/>
        </authorList>
    </citation>
    <scope>NUCLEOTIDE SEQUENCE</scope>
</reference>
<evidence type="ECO:0000313" key="2">
    <source>
        <dbReference type="Proteomes" id="UP000829362"/>
    </source>
</evidence>
<protein>
    <submittedName>
        <fullName evidence="1">CP12 carbon metabolic regulator</fullName>
    </submittedName>
</protein>
<sequence>MKDINQHILEDKKILDDPTISPQMRRHIEGELQQLESYKENHPNETYDPNPLELFCDENPDAEECRIYED</sequence>
<evidence type="ECO:0000313" key="1">
    <source>
        <dbReference type="EMBL" id="UNH61181.1"/>
    </source>
</evidence>